<feature type="compositionally biased region" description="Basic and acidic residues" evidence="2">
    <location>
        <begin position="1"/>
        <end position="12"/>
    </location>
</feature>
<name>A0AAV5V420_9BILA</name>
<comment type="caution">
    <text evidence="3">The sequence shown here is derived from an EMBL/GenBank/DDBJ whole genome shotgun (WGS) entry which is preliminary data.</text>
</comment>
<feature type="compositionally biased region" description="Low complexity" evidence="2">
    <location>
        <begin position="95"/>
        <end position="115"/>
    </location>
</feature>
<sequence>THGKDLDRQIKIEEEESDMSADVGAPITLDIPTPNSSLPNKRLRRARQVLDPSPIPAPSPSGSTTGATATVTVSARPIDLPLLLGTISSVTPSALTPTLPSTPAPTTSSSSSAPSDCNVTDPKTGEVESLEQYMTCRKCGCGMRAVMRRHRVNGSLIQFPALRCTKKGCQTFKSLRAISGEVMPRTFVHSEERGDEEARACILEWRNQALKSDEGIRMVMDQVKHKLIYEKKSIDKRIRIMNELQMWFNDLPPSLDNEAGPEAVEDESRFHPSQMGGRSLSDILVHLLKWDNDRKIRVELANVPDGLWSTQDFELFSPEEAYEQKVMLADASRKIGVNLDGMTECCRQTARRTALLPSIDPSLSAEVFNREAIEAAQHSPSECAGDVFKTLLNQKKRQQQNGNGGVLAQAVQHGIKTSHIREVSAVESILARESPIQLGNVKSKRAKSDVSLVSPLPRSYNSLSKGLELQRKRSGMQDDQPPPIKAWKKVNGEWRPMDVDDQTRDDETKLEEFKERLEREEKTRGRRRTGAAIAKEEERERKRKRVGDEEAYRDWIIEERARMTQLAEIERDIDEQEMLKEDFEGSAPTMETPRKRSMRKKELEKRLADLMERKGWMQNELDERRKEMARVKANLDASIAAPQDLRDALSASLAGEIDVNTLLLSISGVSGGVGVDSLMDEADDPPPLLSANDTIAGLLAKIKTPC</sequence>
<dbReference type="EMBL" id="BTSY01000002">
    <property type="protein sequence ID" value="GMT13491.1"/>
    <property type="molecule type" value="Genomic_DNA"/>
</dbReference>
<feature type="compositionally biased region" description="Basic and acidic residues" evidence="2">
    <location>
        <begin position="534"/>
        <end position="544"/>
    </location>
</feature>
<dbReference type="AlphaFoldDB" id="A0AAV5V420"/>
<reference evidence="3" key="1">
    <citation type="submission" date="2023-10" db="EMBL/GenBank/DDBJ databases">
        <title>Genome assembly of Pristionchus species.</title>
        <authorList>
            <person name="Yoshida K."/>
            <person name="Sommer R.J."/>
        </authorList>
    </citation>
    <scope>NUCLEOTIDE SEQUENCE</scope>
    <source>
        <strain evidence="3">RS5133</strain>
    </source>
</reference>
<evidence type="ECO:0000313" key="3">
    <source>
        <dbReference type="EMBL" id="GMT13491.1"/>
    </source>
</evidence>
<accession>A0AAV5V420</accession>
<keyword evidence="4" id="KW-1185">Reference proteome</keyword>
<feature type="region of interest" description="Disordered" evidence="2">
    <location>
        <begin position="1"/>
        <end position="67"/>
    </location>
</feature>
<gene>
    <name evidence="3" type="ORF">PFISCL1PPCAC_4788</name>
</gene>
<dbReference type="Proteomes" id="UP001432322">
    <property type="component" value="Unassembled WGS sequence"/>
</dbReference>
<evidence type="ECO:0000256" key="2">
    <source>
        <dbReference type="SAM" id="MobiDB-lite"/>
    </source>
</evidence>
<evidence type="ECO:0000313" key="4">
    <source>
        <dbReference type="Proteomes" id="UP001432322"/>
    </source>
</evidence>
<evidence type="ECO:0000256" key="1">
    <source>
        <dbReference type="SAM" id="Coils"/>
    </source>
</evidence>
<feature type="non-terminal residue" evidence="3">
    <location>
        <position position="1"/>
    </location>
</feature>
<feature type="region of interest" description="Disordered" evidence="2">
    <location>
        <begin position="521"/>
        <end position="544"/>
    </location>
</feature>
<feature type="coiled-coil region" evidence="1">
    <location>
        <begin position="566"/>
        <end position="620"/>
    </location>
</feature>
<proteinExistence type="predicted"/>
<keyword evidence="1" id="KW-0175">Coiled coil</keyword>
<feature type="region of interest" description="Disordered" evidence="2">
    <location>
        <begin position="95"/>
        <end position="123"/>
    </location>
</feature>
<protein>
    <submittedName>
        <fullName evidence="3">Uncharacterized protein</fullName>
    </submittedName>
</protein>
<organism evidence="3 4">
    <name type="scientific">Pristionchus fissidentatus</name>
    <dbReference type="NCBI Taxonomy" id="1538716"/>
    <lineage>
        <taxon>Eukaryota</taxon>
        <taxon>Metazoa</taxon>
        <taxon>Ecdysozoa</taxon>
        <taxon>Nematoda</taxon>
        <taxon>Chromadorea</taxon>
        <taxon>Rhabditida</taxon>
        <taxon>Rhabditina</taxon>
        <taxon>Diplogasteromorpha</taxon>
        <taxon>Diplogasteroidea</taxon>
        <taxon>Neodiplogasteridae</taxon>
        <taxon>Pristionchus</taxon>
    </lineage>
</organism>